<dbReference type="Pfam" id="PF14520">
    <property type="entry name" value="HHH_5"/>
    <property type="match status" value="1"/>
</dbReference>
<dbReference type="SUPFAM" id="SSF47781">
    <property type="entry name" value="RuvA domain 2-like"/>
    <property type="match status" value="1"/>
</dbReference>
<dbReference type="PANTHER" id="PTHR37394">
    <property type="entry name" value="PROTEIN PARTING DANCERS"/>
    <property type="match status" value="1"/>
</dbReference>
<comment type="caution">
    <text evidence="2">The sequence shown here is derived from an EMBL/GenBank/DDBJ whole genome shotgun (WGS) entry which is preliminary data.</text>
</comment>
<sequence>MTGRPPLYARSPARRQAFASNEHPPPGKRTLPPSLPAMTGRPPPYARSSARRQAFAGDEHPPPALLGPPPLVDPSAGRGVCLMSTSWRDKQRPELVNFVATFLATNMYRLNFMSLSPDFIFNNGGLSVAFVFETDWLPEREPVVFSRVTTLKRQFKYLYVVVVVRSAEQNESFNQSYFKYGMELGCPTFVPVCDPAMGFEKIVRIAHARGGKTFVASFTQFLARVQVLNRELALIACLFSSVCKQKDNIATMRIEREQAVQCMDAFLRVLTSIPGIDSHDANALAQAIGSIEAIAKASKEFILENTDLSTEKAERIVRFFRDPQYFLSPKLN</sequence>
<accession>A0A3L6DQW4</accession>
<dbReference type="AlphaFoldDB" id="A0A3L6DQW4"/>
<proteinExistence type="predicted"/>
<dbReference type="ExpressionAtlas" id="A0A3L6DQW4">
    <property type="expression patterns" value="baseline"/>
</dbReference>
<dbReference type="InterPro" id="IPR010994">
    <property type="entry name" value="RuvA_2-like"/>
</dbReference>
<evidence type="ECO:0000313" key="3">
    <source>
        <dbReference type="Proteomes" id="UP000251960"/>
    </source>
</evidence>
<evidence type="ECO:0000313" key="2">
    <source>
        <dbReference type="EMBL" id="PWZ11074.1"/>
    </source>
</evidence>
<dbReference type="GO" id="GO:0000712">
    <property type="term" value="P:resolution of meiotic recombination intermediates"/>
    <property type="evidence" value="ECO:0007669"/>
    <property type="project" value="InterPro"/>
</dbReference>
<dbReference type="PANTHER" id="PTHR37394:SF1">
    <property type="entry name" value="PROTEIN PARTING DANCERS"/>
    <property type="match status" value="1"/>
</dbReference>
<dbReference type="EMBL" id="NCVQ01000009">
    <property type="protein sequence ID" value="PWZ11074.1"/>
    <property type="molecule type" value="Genomic_DNA"/>
</dbReference>
<name>A0A3L6DQW4_MAIZE</name>
<reference evidence="2 3" key="1">
    <citation type="journal article" date="2018" name="Nat. Genet.">
        <title>Extensive intraspecific gene order and gene structural variations between Mo17 and other maize genomes.</title>
        <authorList>
            <person name="Sun S."/>
            <person name="Zhou Y."/>
            <person name="Chen J."/>
            <person name="Shi J."/>
            <person name="Zhao H."/>
            <person name="Zhao H."/>
            <person name="Song W."/>
            <person name="Zhang M."/>
            <person name="Cui Y."/>
            <person name="Dong X."/>
            <person name="Liu H."/>
            <person name="Ma X."/>
            <person name="Jiao Y."/>
            <person name="Wang B."/>
            <person name="Wei X."/>
            <person name="Stein J.C."/>
            <person name="Glaubitz J.C."/>
            <person name="Lu F."/>
            <person name="Yu G."/>
            <person name="Liang C."/>
            <person name="Fengler K."/>
            <person name="Li B."/>
            <person name="Rafalski A."/>
            <person name="Schnable P.S."/>
            <person name="Ware D.H."/>
            <person name="Buckler E.S."/>
            <person name="Lai J."/>
        </authorList>
    </citation>
    <scope>NUCLEOTIDE SEQUENCE [LARGE SCALE GENOMIC DNA]</scope>
    <source>
        <strain evidence="3">cv. Missouri 17</strain>
        <tissue evidence="2">Seedling</tissue>
    </source>
</reference>
<feature type="region of interest" description="Disordered" evidence="1">
    <location>
        <begin position="1"/>
        <end position="70"/>
    </location>
</feature>
<dbReference type="Proteomes" id="UP000251960">
    <property type="component" value="Chromosome 8"/>
</dbReference>
<protein>
    <submittedName>
        <fullName evidence="2">Protein PARTING DANCERS</fullName>
    </submittedName>
</protein>
<dbReference type="Gene3D" id="1.10.150.20">
    <property type="entry name" value="5' to 3' exonuclease, C-terminal subdomain"/>
    <property type="match status" value="1"/>
</dbReference>
<dbReference type="InterPro" id="IPR039172">
    <property type="entry name" value="PTD"/>
</dbReference>
<gene>
    <name evidence="2" type="primary">PTD</name>
    <name evidence="2" type="ORF">Zm00014a_014713</name>
</gene>
<organism evidence="2 3">
    <name type="scientific">Zea mays</name>
    <name type="common">Maize</name>
    <dbReference type="NCBI Taxonomy" id="4577"/>
    <lineage>
        <taxon>Eukaryota</taxon>
        <taxon>Viridiplantae</taxon>
        <taxon>Streptophyta</taxon>
        <taxon>Embryophyta</taxon>
        <taxon>Tracheophyta</taxon>
        <taxon>Spermatophyta</taxon>
        <taxon>Magnoliopsida</taxon>
        <taxon>Liliopsida</taxon>
        <taxon>Poales</taxon>
        <taxon>Poaceae</taxon>
        <taxon>PACMAD clade</taxon>
        <taxon>Panicoideae</taxon>
        <taxon>Andropogonodae</taxon>
        <taxon>Andropogoneae</taxon>
        <taxon>Tripsacinae</taxon>
        <taxon>Zea</taxon>
    </lineage>
</organism>
<evidence type="ECO:0000256" key="1">
    <source>
        <dbReference type="SAM" id="MobiDB-lite"/>
    </source>
</evidence>